<proteinExistence type="predicted"/>
<dbReference type="PANTHER" id="PTHR36933">
    <property type="entry name" value="SLL0788 PROTEIN"/>
    <property type="match status" value="1"/>
</dbReference>
<dbReference type="Proteomes" id="UP000604341">
    <property type="component" value="Unassembled WGS sequence"/>
</dbReference>
<evidence type="ECO:0000313" key="2">
    <source>
        <dbReference type="EMBL" id="GGK85962.1"/>
    </source>
</evidence>
<reference evidence="3" key="1">
    <citation type="journal article" date="2019" name="Int. J. Syst. Evol. Microbiol.">
        <title>The Global Catalogue of Microorganisms (GCM) 10K type strain sequencing project: providing services to taxonomists for standard genome sequencing and annotation.</title>
        <authorList>
            <consortium name="The Broad Institute Genomics Platform"/>
            <consortium name="The Broad Institute Genome Sequencing Center for Infectious Disease"/>
            <person name="Wu L."/>
            <person name="Ma J."/>
        </authorList>
    </citation>
    <scope>NUCLEOTIDE SEQUENCE [LARGE SCALE GENOMIC DNA]</scope>
    <source>
        <strain evidence="3">JCM 19173</strain>
    </source>
</reference>
<name>A0ABQ2FCV0_9DEIO</name>
<feature type="domain" description="DUF305" evidence="1">
    <location>
        <begin position="35"/>
        <end position="176"/>
    </location>
</feature>
<dbReference type="PANTHER" id="PTHR36933:SF1">
    <property type="entry name" value="SLL0788 PROTEIN"/>
    <property type="match status" value="1"/>
</dbReference>
<dbReference type="InterPro" id="IPR012347">
    <property type="entry name" value="Ferritin-like"/>
</dbReference>
<dbReference type="RefSeq" id="WP_189066993.1">
    <property type="nucleotide sequence ID" value="NZ_BMPE01000001.1"/>
</dbReference>
<dbReference type="Gene3D" id="1.20.1260.10">
    <property type="match status" value="1"/>
</dbReference>
<protein>
    <submittedName>
        <fullName evidence="2">DUF305 domain-containing protein</fullName>
    </submittedName>
</protein>
<accession>A0ABQ2FCV0</accession>
<dbReference type="EMBL" id="BMPE01000001">
    <property type="protein sequence ID" value="GGK85962.1"/>
    <property type="molecule type" value="Genomic_DNA"/>
</dbReference>
<organism evidence="2 3">
    <name type="scientific">Deinococcus radiotolerans</name>
    <dbReference type="NCBI Taxonomy" id="1309407"/>
    <lineage>
        <taxon>Bacteria</taxon>
        <taxon>Thermotogati</taxon>
        <taxon>Deinococcota</taxon>
        <taxon>Deinococci</taxon>
        <taxon>Deinococcales</taxon>
        <taxon>Deinococcaceae</taxon>
        <taxon>Deinococcus</taxon>
    </lineage>
</organism>
<sequence length="195" mass="21263">MKRRGALVVLAGLGVGGALLLTQPRPVTPAPGSPEVRFVQDMRVHHDQAVTMSVLVLKVAADRSVRSLALDIQLGQEEQKRQMQAWLRRWNAPDGTAPDAMHASMMGMATRDELLSLKTLPAREAETQYLRLMRRHHQGALLMAQPLTGSGQPLVAGLVRQVTATQTGEIRTLDSLLEARGAQPLPAPHGMHMQP</sequence>
<evidence type="ECO:0000313" key="3">
    <source>
        <dbReference type="Proteomes" id="UP000604341"/>
    </source>
</evidence>
<dbReference type="InterPro" id="IPR005183">
    <property type="entry name" value="DUF305_CopM-like"/>
</dbReference>
<gene>
    <name evidence="2" type="ORF">GCM10010844_00600</name>
</gene>
<comment type="caution">
    <text evidence="2">The sequence shown here is derived from an EMBL/GenBank/DDBJ whole genome shotgun (WGS) entry which is preliminary data.</text>
</comment>
<evidence type="ECO:0000259" key="1">
    <source>
        <dbReference type="Pfam" id="PF03713"/>
    </source>
</evidence>
<keyword evidence="3" id="KW-1185">Reference proteome</keyword>
<dbReference type="Pfam" id="PF03713">
    <property type="entry name" value="DUF305"/>
    <property type="match status" value="1"/>
</dbReference>